<dbReference type="SUPFAM" id="SSF56601">
    <property type="entry name" value="beta-lactamase/transpeptidase-like"/>
    <property type="match status" value="1"/>
</dbReference>
<dbReference type="Proteomes" id="UP000078512">
    <property type="component" value="Unassembled WGS sequence"/>
</dbReference>
<accession>A0A197K2V4</accession>
<sequence>MARTNTDASVSIANKDKHEFLNDLPAVLEKARADGGIPGMSVAILYKGELVFAQGFGKRNRNDPFTKETVSHIASVSKAFTATAVGELVAEGKVDWDKTPVSHYLPEFQLKDPVLTSQLTFADLLSHRTPVPSVDLAWFRNELPPRVLISQLKHLDMPSKMSPFLNYNNLMYAVAGEAAANVAVMSYAELIETKIFDPLGLKDAGLSLPEMKRRPNYAMPYVAASYEEAKKGVFEEGYMDEIPMADAPAGDIYMNVVDLAKWGSVIMKEGELDGKQVLNKENVQETLKTQSCAPLPQRRRDFAPTLGYGFGWMLDTYKGHTYIQHGGGNPGYRSNLAFYPDDDLVVACLTNIDITDLPSKLSFYIADGLLGLHKTDDWINETFLKRTQEFYERYSEMEVGNIPKRLENKPYTHELVDYVGEYTHPVYGKITVTLEKDGGKALHIKLRTLESGLEHYHFESFKGRMQDFAIKGSVLLTFVTGANGDVQAAEVILPRELDALTFKKAEVSKTGEAAAPKEE</sequence>
<feature type="domain" description="Peptidase S12 Pab87-related C-terminal" evidence="3">
    <location>
        <begin position="407"/>
        <end position="491"/>
    </location>
</feature>
<dbReference type="InterPro" id="IPR021860">
    <property type="entry name" value="Peptidase_S12_Pab87-rel_C"/>
</dbReference>
<dbReference type="InterPro" id="IPR001466">
    <property type="entry name" value="Beta-lactam-related"/>
</dbReference>
<evidence type="ECO:0000256" key="1">
    <source>
        <dbReference type="ARBA" id="ARBA00038215"/>
    </source>
</evidence>
<dbReference type="PANTHER" id="PTHR46825">
    <property type="entry name" value="D-ALANYL-D-ALANINE-CARBOXYPEPTIDASE/ENDOPEPTIDASE AMPH"/>
    <property type="match status" value="1"/>
</dbReference>
<reference evidence="4 5" key="1">
    <citation type="submission" date="2016-05" db="EMBL/GenBank/DDBJ databases">
        <title>Genome sequencing reveals origins of a unique bacterial endosymbiosis in the earliest lineages of terrestrial Fungi.</title>
        <authorList>
            <consortium name="DOE Joint Genome Institute"/>
            <person name="Uehling J."/>
            <person name="Gryganskyi A."/>
            <person name="Hameed K."/>
            <person name="Tschaplinski T."/>
            <person name="Misztal P."/>
            <person name="Wu S."/>
            <person name="Desiro A."/>
            <person name="Vande Pol N."/>
            <person name="Du Z.-Y."/>
            <person name="Zienkiewicz A."/>
            <person name="Zienkiewicz K."/>
            <person name="Morin E."/>
            <person name="Tisserant E."/>
            <person name="Splivallo R."/>
            <person name="Hainaut M."/>
            <person name="Henrissat B."/>
            <person name="Ohm R."/>
            <person name="Kuo A."/>
            <person name="Yan J."/>
            <person name="Lipzen A."/>
            <person name="Nolan M."/>
            <person name="Labutti K."/>
            <person name="Barry K."/>
            <person name="Goldstein A."/>
            <person name="Labbe J."/>
            <person name="Schadt C."/>
            <person name="Tuskan G."/>
            <person name="Grigoriev I."/>
            <person name="Martin F."/>
            <person name="Vilgalys R."/>
            <person name="Bonito G."/>
        </authorList>
    </citation>
    <scope>NUCLEOTIDE SEQUENCE [LARGE SCALE GENOMIC DNA]</scope>
    <source>
        <strain evidence="4 5">AG-77</strain>
    </source>
</reference>
<feature type="domain" description="Beta-lactamase-related" evidence="2">
    <location>
        <begin position="27"/>
        <end position="355"/>
    </location>
</feature>
<dbReference type="AlphaFoldDB" id="A0A197K2V4"/>
<dbReference type="InterPro" id="IPR050491">
    <property type="entry name" value="AmpC-like"/>
</dbReference>
<evidence type="ECO:0000313" key="5">
    <source>
        <dbReference type="Proteomes" id="UP000078512"/>
    </source>
</evidence>
<dbReference type="InterPro" id="IPR012338">
    <property type="entry name" value="Beta-lactam/transpept-like"/>
</dbReference>
<keyword evidence="5" id="KW-1185">Reference proteome</keyword>
<dbReference type="Gene3D" id="2.40.128.600">
    <property type="match status" value="1"/>
</dbReference>
<evidence type="ECO:0000313" key="4">
    <source>
        <dbReference type="EMBL" id="OAQ30784.1"/>
    </source>
</evidence>
<evidence type="ECO:0000259" key="3">
    <source>
        <dbReference type="Pfam" id="PF11954"/>
    </source>
</evidence>
<comment type="similarity">
    <text evidence="1">Belongs to the peptidase S12 family.</text>
</comment>
<evidence type="ECO:0000259" key="2">
    <source>
        <dbReference type="Pfam" id="PF00144"/>
    </source>
</evidence>
<organism evidence="4 5">
    <name type="scientific">Linnemannia elongata AG-77</name>
    <dbReference type="NCBI Taxonomy" id="1314771"/>
    <lineage>
        <taxon>Eukaryota</taxon>
        <taxon>Fungi</taxon>
        <taxon>Fungi incertae sedis</taxon>
        <taxon>Mucoromycota</taxon>
        <taxon>Mortierellomycotina</taxon>
        <taxon>Mortierellomycetes</taxon>
        <taxon>Mortierellales</taxon>
        <taxon>Mortierellaceae</taxon>
        <taxon>Linnemannia</taxon>
    </lineage>
</organism>
<dbReference type="Pfam" id="PF11954">
    <property type="entry name" value="DUF3471"/>
    <property type="match status" value="1"/>
</dbReference>
<dbReference type="PANTHER" id="PTHR46825:SF15">
    <property type="entry name" value="BETA-LACTAMASE-RELATED DOMAIN-CONTAINING PROTEIN"/>
    <property type="match status" value="1"/>
</dbReference>
<dbReference type="OrthoDB" id="5946976at2759"/>
<dbReference type="EMBL" id="KV442033">
    <property type="protein sequence ID" value="OAQ30784.1"/>
    <property type="molecule type" value="Genomic_DNA"/>
</dbReference>
<name>A0A197K2V4_9FUNG</name>
<dbReference type="STRING" id="1314771.A0A197K2V4"/>
<proteinExistence type="inferred from homology"/>
<protein>
    <submittedName>
        <fullName evidence="4">Beta-lactamase/transpeptidase-like protein</fullName>
    </submittedName>
</protein>
<dbReference type="Gene3D" id="3.40.710.10">
    <property type="entry name" value="DD-peptidase/beta-lactamase superfamily"/>
    <property type="match status" value="1"/>
</dbReference>
<dbReference type="Pfam" id="PF00144">
    <property type="entry name" value="Beta-lactamase"/>
    <property type="match status" value="1"/>
</dbReference>
<gene>
    <name evidence="4" type="ORF">K457DRAFT_31295</name>
</gene>